<evidence type="ECO:0000256" key="1">
    <source>
        <dbReference type="SAM" id="Phobius"/>
    </source>
</evidence>
<dbReference type="KEGG" id="ccos:Pan44_53250"/>
<keyword evidence="1" id="KW-0812">Transmembrane</keyword>
<keyword evidence="1" id="KW-0472">Membrane</keyword>
<gene>
    <name evidence="2" type="ORF">Pan44_53250</name>
</gene>
<evidence type="ECO:0000313" key="2">
    <source>
        <dbReference type="EMBL" id="QDT57257.1"/>
    </source>
</evidence>
<name>A0A517SMB2_9PLAN</name>
<accession>A0A517SMB2</accession>
<keyword evidence="3" id="KW-1185">Reference proteome</keyword>
<evidence type="ECO:0000313" key="3">
    <source>
        <dbReference type="Proteomes" id="UP000315700"/>
    </source>
</evidence>
<feature type="transmembrane region" description="Helical" evidence="1">
    <location>
        <begin position="128"/>
        <end position="145"/>
    </location>
</feature>
<keyword evidence="1" id="KW-1133">Transmembrane helix</keyword>
<dbReference type="RefSeq" id="WP_145034626.1">
    <property type="nucleotide sequence ID" value="NZ_CP036271.1"/>
</dbReference>
<organism evidence="2 3">
    <name type="scientific">Caulifigura coniformis</name>
    <dbReference type="NCBI Taxonomy" id="2527983"/>
    <lineage>
        <taxon>Bacteria</taxon>
        <taxon>Pseudomonadati</taxon>
        <taxon>Planctomycetota</taxon>
        <taxon>Planctomycetia</taxon>
        <taxon>Planctomycetales</taxon>
        <taxon>Planctomycetaceae</taxon>
        <taxon>Caulifigura</taxon>
    </lineage>
</organism>
<sequence>MTRPPSLPTDSLYKFLAIGCTFTAIAAEAGHAYLSHGHLMQASGVYDQYARDATDRLNDRLKLVIDEVGTLSIEPGDSKGKETAADLKRSILANMLRVAAAENDLRSAAMKEHIDTGRRLLAFETGRLATTATSAWVIALTSYLLRYVKSQRYRDEILRLKRDSLLKKRGARQRSRSLWRRQWWQRVQ</sequence>
<dbReference type="Proteomes" id="UP000315700">
    <property type="component" value="Chromosome"/>
</dbReference>
<dbReference type="InParanoid" id="A0A517SMB2"/>
<reference evidence="2 3" key="1">
    <citation type="submission" date="2019-02" db="EMBL/GenBank/DDBJ databases">
        <title>Deep-cultivation of Planctomycetes and their phenomic and genomic characterization uncovers novel biology.</title>
        <authorList>
            <person name="Wiegand S."/>
            <person name="Jogler M."/>
            <person name="Boedeker C."/>
            <person name="Pinto D."/>
            <person name="Vollmers J."/>
            <person name="Rivas-Marin E."/>
            <person name="Kohn T."/>
            <person name="Peeters S.H."/>
            <person name="Heuer A."/>
            <person name="Rast P."/>
            <person name="Oberbeckmann S."/>
            <person name="Bunk B."/>
            <person name="Jeske O."/>
            <person name="Meyerdierks A."/>
            <person name="Storesund J.E."/>
            <person name="Kallscheuer N."/>
            <person name="Luecker S."/>
            <person name="Lage O.M."/>
            <person name="Pohl T."/>
            <person name="Merkel B.J."/>
            <person name="Hornburger P."/>
            <person name="Mueller R.-W."/>
            <person name="Bruemmer F."/>
            <person name="Labrenz M."/>
            <person name="Spormann A.M."/>
            <person name="Op den Camp H."/>
            <person name="Overmann J."/>
            <person name="Amann R."/>
            <person name="Jetten M.S.M."/>
            <person name="Mascher T."/>
            <person name="Medema M.H."/>
            <person name="Devos D.P."/>
            <person name="Kaster A.-K."/>
            <person name="Ovreas L."/>
            <person name="Rohde M."/>
            <person name="Galperin M.Y."/>
            <person name="Jogler C."/>
        </authorList>
    </citation>
    <scope>NUCLEOTIDE SEQUENCE [LARGE SCALE GENOMIC DNA]</scope>
    <source>
        <strain evidence="2 3">Pan44</strain>
    </source>
</reference>
<proteinExistence type="predicted"/>
<dbReference type="AlphaFoldDB" id="A0A517SMB2"/>
<dbReference type="EMBL" id="CP036271">
    <property type="protein sequence ID" value="QDT57257.1"/>
    <property type="molecule type" value="Genomic_DNA"/>
</dbReference>
<feature type="transmembrane region" description="Helical" evidence="1">
    <location>
        <begin position="12"/>
        <end position="34"/>
    </location>
</feature>
<protein>
    <submittedName>
        <fullName evidence="2">Uncharacterized protein</fullName>
    </submittedName>
</protein>